<proteinExistence type="predicted"/>
<organism evidence="1 2">
    <name type="scientific">Fusobacterium hwasookii ChDC F128</name>
    <dbReference type="NCBI Taxonomy" id="1216362"/>
    <lineage>
        <taxon>Bacteria</taxon>
        <taxon>Fusobacteriati</taxon>
        <taxon>Fusobacteriota</taxon>
        <taxon>Fusobacteriia</taxon>
        <taxon>Fusobacteriales</taxon>
        <taxon>Fusobacteriaceae</taxon>
        <taxon>Fusobacterium</taxon>
    </lineage>
</organism>
<evidence type="ECO:0000313" key="2">
    <source>
        <dbReference type="Proteomes" id="UP000004829"/>
    </source>
</evidence>
<keyword evidence="2" id="KW-1185">Reference proteome</keyword>
<name>A0ABN0GZG5_9FUSO</name>
<dbReference type="EMBL" id="ALVD01000005">
    <property type="protein sequence ID" value="EJU07425.1"/>
    <property type="molecule type" value="Genomic_DNA"/>
</dbReference>
<evidence type="ECO:0000313" key="1">
    <source>
        <dbReference type="EMBL" id="EJU07425.1"/>
    </source>
</evidence>
<reference evidence="2" key="1">
    <citation type="journal article" date="2012" name="J. Bacteriol.">
        <title>Draft Genome Sequence of Fusobacterium nucleatum ChDC F128, Isolated from a Periodontitis Lesion.</title>
        <authorList>
            <person name="Park S.N."/>
            <person name="Kong S.W."/>
            <person name="Kim H.S."/>
            <person name="Park M.S."/>
            <person name="Lee J.W."/>
            <person name="Cho E."/>
            <person name="Lim Y.K."/>
            <person name="Choi M.H."/>
            <person name="Chang Y.H."/>
            <person name="Shin J.H."/>
            <person name="Park H.S."/>
            <person name="Choi S.H."/>
            <person name="Kook J.K."/>
        </authorList>
    </citation>
    <scope>NUCLEOTIDE SEQUENCE [LARGE SCALE GENOMIC DNA]</scope>
    <source>
        <strain evidence="2">ChDC F128</strain>
    </source>
</reference>
<dbReference type="RefSeq" id="WP_005917984.1">
    <property type="nucleotide sequence ID" value="NZ_ALVD01000005.1"/>
</dbReference>
<dbReference type="Proteomes" id="UP000004829">
    <property type="component" value="Unassembled WGS sequence"/>
</dbReference>
<sequence>MKKSLKVLLAGFLIVLGNFIFIACNKGKEENFEMIAVKDTKEVLSEKENQQKDETIEPLEEVKNTSKQVVYERSKDYNPEAFYKVDINVKSLDKHAELTFDEDGLNFTTFDEDKNKDGILDDLNTYNIAETYQFEIGEYSENNINYKVIGNKAYKIDFDKGDFGIVCLLEDKNGQKRVAVMRFHWKEISSMIQVPGFDVIDFENGFDNYIPSEFSPEGITVNNNKDIVITFSDNHKEVWRVKKDEFETYKLFKIN</sequence>
<dbReference type="PROSITE" id="PS51257">
    <property type="entry name" value="PROKAR_LIPOPROTEIN"/>
    <property type="match status" value="1"/>
</dbReference>
<gene>
    <name evidence="1" type="ORF">B437_07112</name>
</gene>
<comment type="caution">
    <text evidence="1">The sequence shown here is derived from an EMBL/GenBank/DDBJ whole genome shotgun (WGS) entry which is preliminary data.</text>
</comment>
<evidence type="ECO:0008006" key="3">
    <source>
        <dbReference type="Google" id="ProtNLM"/>
    </source>
</evidence>
<protein>
    <recommendedName>
        <fullName evidence="3">Lipoprotein</fullName>
    </recommendedName>
</protein>
<accession>A0ABN0GZG5</accession>